<name>A0A941GJL6_NIACI</name>
<organism evidence="1">
    <name type="scientific">Niallia circulans</name>
    <name type="common">Bacillus circulans</name>
    <dbReference type="NCBI Taxonomy" id="1397"/>
    <lineage>
        <taxon>Bacteria</taxon>
        <taxon>Bacillati</taxon>
        <taxon>Bacillota</taxon>
        <taxon>Bacilli</taxon>
        <taxon>Bacillales</taxon>
        <taxon>Bacillaceae</taxon>
        <taxon>Niallia</taxon>
    </lineage>
</organism>
<dbReference type="PANTHER" id="PTHR38045">
    <property type="entry name" value="CHROMOSOME 1, WHOLE GENOME SHOTGUN SEQUENCE"/>
    <property type="match status" value="1"/>
</dbReference>
<dbReference type="EMBL" id="JAGTPX010000007">
    <property type="protein sequence ID" value="MBR8669653.1"/>
    <property type="molecule type" value="Genomic_DNA"/>
</dbReference>
<dbReference type="InterPro" id="IPR008929">
    <property type="entry name" value="Chondroitin_lyas"/>
</dbReference>
<dbReference type="AlphaFoldDB" id="A0A941GJL6"/>
<reference evidence="1" key="1">
    <citation type="submission" date="2021-04" db="EMBL/GenBank/DDBJ databases">
        <title>Genomic analysis of electroactive and textile dye degrading Bacillus circulans strain: DC10 isolated from constructed wetland-microbial fuel cells treating textile dye wastewaters.</title>
        <authorList>
            <person name="Patel D.U."/>
            <person name="Desai C.R."/>
        </authorList>
    </citation>
    <scope>NUCLEOTIDE SEQUENCE</scope>
    <source>
        <strain evidence="1">DC10</strain>
    </source>
</reference>
<dbReference type="Gene3D" id="2.70.98.70">
    <property type="match status" value="1"/>
</dbReference>
<dbReference type="RefSeq" id="WP_212118419.1">
    <property type="nucleotide sequence ID" value="NZ_JAGTPX020000008.1"/>
</dbReference>
<evidence type="ECO:0000313" key="1">
    <source>
        <dbReference type="EMBL" id="MBR8669653.1"/>
    </source>
</evidence>
<dbReference type="Gene3D" id="1.50.10.100">
    <property type="entry name" value="Chondroitin AC/alginate lyase"/>
    <property type="match status" value="1"/>
</dbReference>
<sequence length="562" mass="65069">MIQTLLEKEILESASSMVLHQHVQEIPFIGYKKYLSIGERLTFENAYFQRRKQLTTLALAYYLRKDDKVKEMLEQVIWDICDEYSWALPAHLPIIKDKYSRESPRWIDLFAAETAGALAEIMELLGNDLSDFLIDRMEDEIERRVLIPFEQKKWKWEKMENNWSAVIAGSIGIVVLNLLEKNSVRQRGILDRLDGSFRSYLSGFGADGACLEGVGYWGYGFGYYIYFAEKYRNLLGDDYYLSIDKVKKIAEFPFHAMVNKNSYVPFSDYSQPELPSGLLSFCSQEFGVKIPPLETISSLDFDHCYRFAHIYRNLLWTTASIKEEQKDNDIHFFEQAEWITARLPKSNLYFAAKGGNNQESHNHNDIGHFIFGSMDTLFLTDLGAGEYTKDYFDEKKRYKFLTTSSEGHSLPIINEQFQENGKVSAKNVRLINNGKKEDDSMSFCLDLTEAYNDLSKLEKCNRYLSLHPSKRCLIVKDYFVFNQASNQVTESFVTFYKPKIASNIVELSDGKSTCMILFDTDDIVMVEQVYNTHKGDPRKVYLIKALYRGGTTIQSSIRFFLI</sequence>
<comment type="caution">
    <text evidence="1">The sequence shown here is derived from an EMBL/GenBank/DDBJ whole genome shotgun (WGS) entry which is preliminary data.</text>
</comment>
<dbReference type="SUPFAM" id="SSF48230">
    <property type="entry name" value="Chondroitin AC/alginate lyase"/>
    <property type="match status" value="1"/>
</dbReference>
<proteinExistence type="predicted"/>
<dbReference type="PANTHER" id="PTHR38045:SF1">
    <property type="entry name" value="HEPARINASE II_III-LIKE PROTEIN"/>
    <property type="match status" value="1"/>
</dbReference>
<gene>
    <name evidence="1" type="ORF">KD144_08865</name>
</gene>
<accession>A0A941GJL6</accession>
<protein>
    <submittedName>
        <fullName evidence="1">Heparinase II/III family protein</fullName>
    </submittedName>
</protein>